<protein>
    <submittedName>
        <fullName evidence="1">Uncharacterized protein</fullName>
    </submittedName>
</protein>
<name>A0A2P2P171_RHIMU</name>
<reference evidence="1" key="1">
    <citation type="submission" date="2018-02" db="EMBL/GenBank/DDBJ databases">
        <title>Rhizophora mucronata_Transcriptome.</title>
        <authorList>
            <person name="Meera S.P."/>
            <person name="Sreeshan A."/>
            <person name="Augustine A."/>
        </authorList>
    </citation>
    <scope>NUCLEOTIDE SEQUENCE</scope>
    <source>
        <tissue evidence="1">Leaf</tissue>
    </source>
</reference>
<sequence length="52" mass="6012">MLSCLPGGRSTCLSRAFDYAFDACFSLVLRDSMLFFSPEFFKIDFLCLFLRI</sequence>
<evidence type="ECO:0000313" key="1">
    <source>
        <dbReference type="EMBL" id="MBX48488.1"/>
    </source>
</evidence>
<accession>A0A2P2P171</accession>
<dbReference type="AlphaFoldDB" id="A0A2P2P171"/>
<proteinExistence type="predicted"/>
<dbReference type="EMBL" id="GGEC01068004">
    <property type="protein sequence ID" value="MBX48488.1"/>
    <property type="molecule type" value="Transcribed_RNA"/>
</dbReference>
<organism evidence="1">
    <name type="scientific">Rhizophora mucronata</name>
    <name type="common">Asiatic mangrove</name>
    <dbReference type="NCBI Taxonomy" id="61149"/>
    <lineage>
        <taxon>Eukaryota</taxon>
        <taxon>Viridiplantae</taxon>
        <taxon>Streptophyta</taxon>
        <taxon>Embryophyta</taxon>
        <taxon>Tracheophyta</taxon>
        <taxon>Spermatophyta</taxon>
        <taxon>Magnoliopsida</taxon>
        <taxon>eudicotyledons</taxon>
        <taxon>Gunneridae</taxon>
        <taxon>Pentapetalae</taxon>
        <taxon>rosids</taxon>
        <taxon>fabids</taxon>
        <taxon>Malpighiales</taxon>
        <taxon>Rhizophoraceae</taxon>
        <taxon>Rhizophora</taxon>
    </lineage>
</organism>